<organism evidence="13 14">
    <name type="scientific">Lachancea quebecensis</name>
    <dbReference type="NCBI Taxonomy" id="1654605"/>
    <lineage>
        <taxon>Eukaryota</taxon>
        <taxon>Fungi</taxon>
        <taxon>Dikarya</taxon>
        <taxon>Ascomycota</taxon>
        <taxon>Saccharomycotina</taxon>
        <taxon>Saccharomycetes</taxon>
        <taxon>Saccharomycetales</taxon>
        <taxon>Saccharomycetaceae</taxon>
        <taxon>Lachancea</taxon>
    </lineage>
</organism>
<dbReference type="GO" id="GO:0005993">
    <property type="term" value="P:trehalose catabolic process"/>
    <property type="evidence" value="ECO:0007669"/>
    <property type="project" value="TreeGrafter"/>
</dbReference>
<dbReference type="FunFam" id="1.50.10.10:FF:000032">
    <property type="entry name" value="Vacuolar acid trehalase"/>
    <property type="match status" value="1"/>
</dbReference>
<evidence type="ECO:0000259" key="12">
    <source>
        <dbReference type="Pfam" id="PF03636"/>
    </source>
</evidence>
<protein>
    <recommendedName>
        <fullName evidence="5">alpha,alpha-trehalase</fullName>
        <ecNumber evidence="5">3.2.1.28</ecNumber>
    </recommendedName>
</protein>
<accession>A0A0P1KPG7</accession>
<keyword evidence="9" id="KW-0325">Glycoprotein</keyword>
<evidence type="ECO:0000256" key="2">
    <source>
        <dbReference type="ARBA" id="ARBA00004418"/>
    </source>
</evidence>
<keyword evidence="14" id="KW-1185">Reference proteome</keyword>
<dbReference type="InterPro" id="IPR005196">
    <property type="entry name" value="Glyco_hydro_65_N"/>
</dbReference>
<dbReference type="Gene3D" id="1.50.10.10">
    <property type="match status" value="1"/>
</dbReference>
<keyword evidence="10" id="KW-0812">Transmembrane</keyword>
<evidence type="ECO:0000256" key="6">
    <source>
        <dbReference type="ARBA" id="ARBA00022764"/>
    </source>
</evidence>
<dbReference type="SUPFAM" id="SSF48208">
    <property type="entry name" value="Six-hairpin glycosidases"/>
    <property type="match status" value="1"/>
</dbReference>
<sequence>MSVRHKTRKHTATNLIVGSLPGLRAIFVILTACVAAVGWRWLLTGKLPKKPHLPCKVFRTHRHHDTRIEWRRRSSESLYELLTDSQDTYYDEDNWIVGTVFFSENTYSRQPYVANGFLGSRIPNIGFGYAPDAYNIWAADPSIPGALNNGWPLRNRRYAGAFVSDFYSLQPHLNSTNFPELDANGYSTVLSAIPQWTDMKLSIKNDTVRFTAQDVLPQHVTNYHQNLSLLTGTVTTELDWMGILHIKSTVLAHRTLHPLGVLNMELSLLSNSGLKTLDLQVSDIFNHSTSRRTFLRDLGYDSQGIYMEVEPDNVPYSSAAMYSSLRFIGSGESDGCIFQLSDMNTTVSRKNFLTLSNEKPSITIQKYVAVVSTEYDRYNKTASNMELAKDIVRSQCGHYDSITQMHHDEWVSLYGNASIEIPSDSLLELSARSSLFHLLANTRRFNISSSRGLPLPSSGLSSDSYGGMIFWDADLWILPALLPFFPDIARHMVDYRRNTHEQARLNAQQYGYPGALYPWTSGRYANCTSTGPCVDYEYHINIDIAMASFLVYLNGAPGVDDEYLRETTWPLVRDAALFFTAYVKYNSSLDAYETHNMTDPDEYANFINNGAFTNAGIKTLLKWATDVGNHLQEEVDPRWVEVSNKMFIPIAESNITLEYSGMNASVEIKQADVVLMTYPLGYITDETILDNAIRNLYYYSERQSASGPAMTYPVFVAAAAGLLNHGCSSQSYLYKSVLPYLRAPFAQFSEQSDDNFLTNGLTQPAFPFLTGNGGYLQSLLFGLTGLRYSYEVDQKTKKITRLLKFNPIKLPLLQGGIVINNFKYMGQVLDIIVGDENATIAHKVGDQPINLKLIDRNFIHDRDVAISDIKHVHESEKVPVQRVTLQPGQNLTVDLFHPLTNIDGNLVEGTQVSNFTAGVPGDVIYSVIDGNNYTHWQPLNKNACAKILIDLGPGNEQNLTGGMILWGRRPARNISIAMVPYKGDIEQALEKASKVIESNGPGKRVEILGYTAPASVLASRLSEAKDWHFEEDYRLLLSSQRLDIEQLSKLSPDSSLLDSKFVTILNNLQISPSEPYAEENQRGSKIVIPRSNSTHFTFDYSSYTNNTTFDHLTSNDSGASWPPPRFVLVCIQGTYDDDDDPRGATIKEIALM</sequence>
<dbReference type="GO" id="GO:0042597">
    <property type="term" value="C:periplasmic space"/>
    <property type="evidence" value="ECO:0007669"/>
    <property type="project" value="UniProtKB-SubCell"/>
</dbReference>
<dbReference type="OrthoDB" id="200349at2759"/>
<keyword evidence="7" id="KW-0378">Hydrolase</keyword>
<evidence type="ECO:0000256" key="8">
    <source>
        <dbReference type="ARBA" id="ARBA00022968"/>
    </source>
</evidence>
<dbReference type="EC" id="3.2.1.28" evidence="5"/>
<dbReference type="GO" id="GO:0015976">
    <property type="term" value="P:carbon utilization"/>
    <property type="evidence" value="ECO:0007669"/>
    <property type="project" value="UniProtKB-ARBA"/>
</dbReference>
<dbReference type="GO" id="GO:0004555">
    <property type="term" value="F:alpha,alpha-trehalase activity"/>
    <property type="evidence" value="ECO:0007669"/>
    <property type="project" value="UniProtKB-EC"/>
</dbReference>
<evidence type="ECO:0000256" key="1">
    <source>
        <dbReference type="ARBA" id="ARBA00001576"/>
    </source>
</evidence>
<dbReference type="GO" id="GO:0009277">
    <property type="term" value="C:fungal-type cell wall"/>
    <property type="evidence" value="ECO:0007669"/>
    <property type="project" value="TreeGrafter"/>
</dbReference>
<evidence type="ECO:0000256" key="7">
    <source>
        <dbReference type="ARBA" id="ARBA00022801"/>
    </source>
</evidence>
<dbReference type="InterPro" id="IPR008928">
    <property type="entry name" value="6-hairpin_glycosidase_sf"/>
</dbReference>
<comment type="subcellular location">
    <subcellularLocation>
        <location evidence="3">Membrane</location>
        <topology evidence="3">Single-pass type II membrane protein</topology>
    </subcellularLocation>
    <subcellularLocation>
        <location evidence="2">Periplasm</location>
    </subcellularLocation>
</comment>
<dbReference type="EMBL" id="LN890565">
    <property type="protein sequence ID" value="CUS21501.1"/>
    <property type="molecule type" value="Genomic_DNA"/>
</dbReference>
<feature type="transmembrane region" description="Helical" evidence="10">
    <location>
        <begin position="21"/>
        <end position="42"/>
    </location>
</feature>
<comment type="catalytic activity">
    <reaction evidence="1">
        <text>alpha,alpha-trehalose + H2O = alpha-D-glucose + beta-D-glucose</text>
        <dbReference type="Rhea" id="RHEA:32675"/>
        <dbReference type="ChEBI" id="CHEBI:15377"/>
        <dbReference type="ChEBI" id="CHEBI:15903"/>
        <dbReference type="ChEBI" id="CHEBI:16551"/>
        <dbReference type="ChEBI" id="CHEBI:17925"/>
        <dbReference type="EC" id="3.2.1.28"/>
    </reaction>
</comment>
<dbReference type="GO" id="GO:0016020">
    <property type="term" value="C:membrane"/>
    <property type="evidence" value="ECO:0007669"/>
    <property type="project" value="UniProtKB-SubCell"/>
</dbReference>
<comment type="similarity">
    <text evidence="4">Belongs to the glycosyl hydrolase 65 family.</text>
</comment>
<evidence type="ECO:0000256" key="9">
    <source>
        <dbReference type="ARBA" id="ARBA00023180"/>
    </source>
</evidence>
<evidence type="ECO:0000313" key="14">
    <source>
        <dbReference type="Proteomes" id="UP000236544"/>
    </source>
</evidence>
<dbReference type="Gene3D" id="2.70.98.40">
    <property type="entry name" value="Glycoside hydrolase, family 65, N-terminal domain"/>
    <property type="match status" value="1"/>
</dbReference>
<dbReference type="PANTHER" id="PTHR11051:SF8">
    <property type="entry name" value="PROTEIN-GLUCOSYLGALACTOSYLHYDROXYLYSINE GLUCOSIDASE"/>
    <property type="match status" value="1"/>
</dbReference>
<gene>
    <name evidence="13" type="ORF">LAQU0_S03e04038g</name>
</gene>
<dbReference type="InterPro" id="IPR037018">
    <property type="entry name" value="GH65_N"/>
</dbReference>
<dbReference type="Proteomes" id="UP000236544">
    <property type="component" value="Unassembled WGS sequence"/>
</dbReference>
<evidence type="ECO:0000313" key="13">
    <source>
        <dbReference type="EMBL" id="CUS21501.1"/>
    </source>
</evidence>
<keyword evidence="8" id="KW-0735">Signal-anchor</keyword>
<dbReference type="Pfam" id="PF03632">
    <property type="entry name" value="Glyco_hydro_65m"/>
    <property type="match status" value="1"/>
</dbReference>
<keyword evidence="10" id="KW-1133">Transmembrane helix</keyword>
<keyword evidence="10" id="KW-0472">Membrane</keyword>
<feature type="domain" description="Glycoside hydrolase family 65 N-terminal" evidence="12">
    <location>
        <begin position="104"/>
        <end position="373"/>
    </location>
</feature>
<proteinExistence type="inferred from homology"/>
<name>A0A0P1KPG7_9SACH</name>
<evidence type="ECO:0000256" key="5">
    <source>
        <dbReference type="ARBA" id="ARBA00012757"/>
    </source>
</evidence>
<dbReference type="PANTHER" id="PTHR11051">
    <property type="entry name" value="GLYCOSYL HYDROLASE-RELATED"/>
    <property type="match status" value="1"/>
</dbReference>
<dbReference type="AlphaFoldDB" id="A0A0P1KPG7"/>
<dbReference type="InterPro" id="IPR005195">
    <property type="entry name" value="Glyco_hydro_65_M"/>
</dbReference>
<reference evidence="14" key="1">
    <citation type="submission" date="2015-10" db="EMBL/GenBank/DDBJ databases">
        <authorList>
            <person name="Devillers H."/>
        </authorList>
    </citation>
    <scope>NUCLEOTIDE SEQUENCE [LARGE SCALE GENOMIC DNA]</scope>
</reference>
<keyword evidence="6" id="KW-0574">Periplasm</keyword>
<feature type="domain" description="Glycoside hydrolase family 65 central catalytic" evidence="11">
    <location>
        <begin position="434"/>
        <end position="654"/>
    </location>
</feature>
<evidence type="ECO:0000259" key="11">
    <source>
        <dbReference type="Pfam" id="PF03632"/>
    </source>
</evidence>
<dbReference type="InterPro" id="IPR012341">
    <property type="entry name" value="6hp_glycosidase-like_sf"/>
</dbReference>
<evidence type="ECO:0000256" key="10">
    <source>
        <dbReference type="SAM" id="Phobius"/>
    </source>
</evidence>
<dbReference type="Pfam" id="PF03636">
    <property type="entry name" value="Glyco_hydro_65N"/>
    <property type="match status" value="1"/>
</dbReference>
<evidence type="ECO:0000256" key="4">
    <source>
        <dbReference type="ARBA" id="ARBA00006768"/>
    </source>
</evidence>
<evidence type="ECO:0000256" key="3">
    <source>
        <dbReference type="ARBA" id="ARBA00004606"/>
    </source>
</evidence>